<evidence type="ECO:0000256" key="3">
    <source>
        <dbReference type="ARBA" id="ARBA00004496"/>
    </source>
</evidence>
<dbReference type="GO" id="GO:0015937">
    <property type="term" value="P:coenzyme A biosynthetic process"/>
    <property type="evidence" value="ECO:0007669"/>
    <property type="project" value="UniProtKB-UniRule"/>
</dbReference>
<comment type="similarity">
    <text evidence="14 16">Belongs to the type III pantothenate kinase family.</text>
</comment>
<dbReference type="InterPro" id="IPR043129">
    <property type="entry name" value="ATPase_NBD"/>
</dbReference>
<evidence type="ECO:0000256" key="13">
    <source>
        <dbReference type="ARBA" id="ARBA00022993"/>
    </source>
</evidence>
<dbReference type="EMBL" id="MTEJ01000107">
    <property type="protein sequence ID" value="OQX10659.1"/>
    <property type="molecule type" value="Genomic_DNA"/>
</dbReference>
<dbReference type="AlphaFoldDB" id="A0A1Y1QPD4"/>
<keyword evidence="7 16" id="KW-0963">Cytoplasm</keyword>
<comment type="caution">
    <text evidence="17">The sequence shown here is derived from an EMBL/GenBank/DDBJ whole genome shotgun (WGS) entry which is preliminary data.</text>
</comment>
<proteinExistence type="inferred from homology"/>
<comment type="subcellular location">
    <subcellularLocation>
        <location evidence="3 16">Cytoplasm</location>
    </subcellularLocation>
</comment>
<organism evidence="17 18">
    <name type="scientific">Thiothrix lacustris</name>
    <dbReference type="NCBI Taxonomy" id="525917"/>
    <lineage>
        <taxon>Bacteria</taxon>
        <taxon>Pseudomonadati</taxon>
        <taxon>Pseudomonadota</taxon>
        <taxon>Gammaproteobacteria</taxon>
        <taxon>Thiotrichales</taxon>
        <taxon>Thiotrichaceae</taxon>
        <taxon>Thiothrix</taxon>
    </lineage>
</organism>
<keyword evidence="16" id="KW-0479">Metal-binding</keyword>
<comment type="cofactor">
    <cofactor evidence="2">
        <name>K(+)</name>
        <dbReference type="ChEBI" id="CHEBI:29103"/>
    </cofactor>
</comment>
<evidence type="ECO:0000256" key="15">
    <source>
        <dbReference type="ARBA" id="ARBA00040883"/>
    </source>
</evidence>
<evidence type="ECO:0000313" key="17">
    <source>
        <dbReference type="EMBL" id="OQX10659.1"/>
    </source>
</evidence>
<dbReference type="Pfam" id="PF03309">
    <property type="entry name" value="Pan_kinase"/>
    <property type="match status" value="1"/>
</dbReference>
<dbReference type="HAMAP" id="MF_01274">
    <property type="entry name" value="Pantothen_kinase_3"/>
    <property type="match status" value="1"/>
</dbReference>
<dbReference type="GO" id="GO:0005737">
    <property type="term" value="C:cytoplasm"/>
    <property type="evidence" value="ECO:0007669"/>
    <property type="project" value="UniProtKB-SubCell"/>
</dbReference>
<comment type="pathway">
    <text evidence="4 16">Cofactor biosynthesis; coenzyme A biosynthesis; CoA from (R)-pantothenate: step 1/5.</text>
</comment>
<keyword evidence="13 16" id="KW-0173">Coenzyme A biosynthesis</keyword>
<dbReference type="SUPFAM" id="SSF53067">
    <property type="entry name" value="Actin-like ATPase domain"/>
    <property type="match status" value="2"/>
</dbReference>
<feature type="binding site" evidence="16">
    <location>
        <position position="128"/>
    </location>
    <ligand>
        <name>ATP</name>
        <dbReference type="ChEBI" id="CHEBI:30616"/>
    </ligand>
</feature>
<dbReference type="GO" id="GO:0004594">
    <property type="term" value="F:pantothenate kinase activity"/>
    <property type="evidence" value="ECO:0007669"/>
    <property type="project" value="UniProtKB-UniRule"/>
</dbReference>
<dbReference type="CDD" id="cd24015">
    <property type="entry name" value="ASKHA_NBD_PanK-III"/>
    <property type="match status" value="1"/>
</dbReference>
<dbReference type="PANTHER" id="PTHR34265">
    <property type="entry name" value="TYPE III PANTOTHENATE KINASE"/>
    <property type="match status" value="1"/>
</dbReference>
<comment type="function">
    <text evidence="16">Catalyzes the phosphorylation of pantothenate (Pan), the first step in CoA biosynthesis.</text>
</comment>
<evidence type="ECO:0000256" key="7">
    <source>
        <dbReference type="ARBA" id="ARBA00022490"/>
    </source>
</evidence>
<protein>
    <recommendedName>
        <fullName evidence="15 16">Type III pantothenate kinase</fullName>
        <ecNumber evidence="6 16">2.7.1.33</ecNumber>
    </recommendedName>
    <alternativeName>
        <fullName evidence="16">PanK-III</fullName>
    </alternativeName>
    <alternativeName>
        <fullName evidence="16">Pantothenic acid kinase</fullName>
    </alternativeName>
</protein>
<keyword evidence="12 16" id="KW-0630">Potassium</keyword>
<evidence type="ECO:0000313" key="18">
    <source>
        <dbReference type="Proteomes" id="UP000192491"/>
    </source>
</evidence>
<feature type="binding site" evidence="16">
    <location>
        <position position="95"/>
    </location>
    <ligand>
        <name>substrate</name>
    </ligand>
</feature>
<comment type="cofactor">
    <cofactor evidence="16">
        <name>NH4(+)</name>
        <dbReference type="ChEBI" id="CHEBI:28938"/>
    </cofactor>
    <cofactor evidence="16">
        <name>K(+)</name>
        <dbReference type="ChEBI" id="CHEBI:29103"/>
    </cofactor>
    <text evidence="16">A monovalent cation. Ammonium or potassium.</text>
</comment>
<feature type="active site" description="Proton acceptor" evidence="16">
    <location>
        <position position="104"/>
    </location>
</feature>
<feature type="binding site" evidence="16">
    <location>
        <begin position="102"/>
        <end position="105"/>
    </location>
    <ligand>
        <name>substrate</name>
    </ligand>
</feature>
<accession>A0A1Y1QPD4</accession>
<dbReference type="InterPro" id="IPR004619">
    <property type="entry name" value="Type_III_PanK"/>
</dbReference>
<keyword evidence="8 16" id="KW-0808">Transferase</keyword>
<feature type="binding site" evidence="16">
    <location>
        <position position="125"/>
    </location>
    <ligand>
        <name>K(+)</name>
        <dbReference type="ChEBI" id="CHEBI:29103"/>
    </ligand>
</feature>
<sequence length="253" mass="26813">MTILLVDAGNSRLKWAELDAAGNASVQQALAYGERPALAAFLDLLDRYPCATHITLVHVLSGLFDDSVMAACQERAIGLHIARSAAQAYGVVSGYQQPSTLGADRFVGLVAAHHLLGKKACVVIDCGTAITLDALDGDGRHLGGLILPGLQLSADALIARAQNRLSLSFEQPSVFADATSRAIGGGCLFGVVGAIEGICARMQPAFDTALQYVLTGGDAQRLQTWLRLECHLVPDLLMQGLRYITEHEACTRC</sequence>
<dbReference type="UniPathway" id="UPA00241">
    <property type="reaction ID" value="UER00352"/>
</dbReference>
<evidence type="ECO:0000256" key="4">
    <source>
        <dbReference type="ARBA" id="ARBA00005225"/>
    </source>
</evidence>
<keyword evidence="10 16" id="KW-0418">Kinase</keyword>
<name>A0A1Y1QPD4_9GAMM</name>
<evidence type="ECO:0000256" key="9">
    <source>
        <dbReference type="ARBA" id="ARBA00022741"/>
    </source>
</evidence>
<evidence type="ECO:0000256" key="11">
    <source>
        <dbReference type="ARBA" id="ARBA00022840"/>
    </source>
</evidence>
<dbReference type="GO" id="GO:0005524">
    <property type="term" value="F:ATP binding"/>
    <property type="evidence" value="ECO:0007669"/>
    <property type="project" value="UniProtKB-UniRule"/>
</dbReference>
<evidence type="ECO:0000256" key="2">
    <source>
        <dbReference type="ARBA" id="ARBA00001958"/>
    </source>
</evidence>
<evidence type="ECO:0000256" key="5">
    <source>
        <dbReference type="ARBA" id="ARBA00011738"/>
    </source>
</evidence>
<dbReference type="EC" id="2.7.1.33" evidence="6 16"/>
<evidence type="ECO:0000256" key="10">
    <source>
        <dbReference type="ARBA" id="ARBA00022777"/>
    </source>
</evidence>
<dbReference type="GO" id="GO:0046872">
    <property type="term" value="F:metal ion binding"/>
    <property type="evidence" value="ECO:0007669"/>
    <property type="project" value="UniProtKB-KW"/>
</dbReference>
<evidence type="ECO:0000256" key="8">
    <source>
        <dbReference type="ARBA" id="ARBA00022679"/>
    </source>
</evidence>
<evidence type="ECO:0000256" key="12">
    <source>
        <dbReference type="ARBA" id="ARBA00022958"/>
    </source>
</evidence>
<feature type="binding site" evidence="16">
    <location>
        <begin position="7"/>
        <end position="14"/>
    </location>
    <ligand>
        <name>ATP</name>
        <dbReference type="ChEBI" id="CHEBI:30616"/>
    </ligand>
</feature>
<dbReference type="PANTHER" id="PTHR34265:SF1">
    <property type="entry name" value="TYPE III PANTOTHENATE KINASE"/>
    <property type="match status" value="1"/>
</dbReference>
<comment type="catalytic activity">
    <reaction evidence="1 16">
        <text>(R)-pantothenate + ATP = (R)-4'-phosphopantothenate + ADP + H(+)</text>
        <dbReference type="Rhea" id="RHEA:16373"/>
        <dbReference type="ChEBI" id="CHEBI:10986"/>
        <dbReference type="ChEBI" id="CHEBI:15378"/>
        <dbReference type="ChEBI" id="CHEBI:29032"/>
        <dbReference type="ChEBI" id="CHEBI:30616"/>
        <dbReference type="ChEBI" id="CHEBI:456216"/>
        <dbReference type="EC" id="2.7.1.33"/>
    </reaction>
</comment>
<keyword evidence="9 16" id="KW-0547">Nucleotide-binding</keyword>
<keyword evidence="11 16" id="KW-0067">ATP-binding</keyword>
<dbReference type="NCBIfam" id="TIGR00671">
    <property type="entry name" value="baf"/>
    <property type="match status" value="1"/>
</dbReference>
<feature type="binding site" evidence="16">
    <location>
        <position position="179"/>
    </location>
    <ligand>
        <name>substrate</name>
    </ligand>
</feature>
<comment type="subunit">
    <text evidence="5 16">Homodimer.</text>
</comment>
<evidence type="ECO:0000256" key="16">
    <source>
        <dbReference type="HAMAP-Rule" id="MF_01274"/>
    </source>
</evidence>
<evidence type="ECO:0000256" key="14">
    <source>
        <dbReference type="ARBA" id="ARBA00038036"/>
    </source>
</evidence>
<evidence type="ECO:0000256" key="6">
    <source>
        <dbReference type="ARBA" id="ARBA00012102"/>
    </source>
</evidence>
<reference evidence="17 18" key="1">
    <citation type="submission" date="2017-01" db="EMBL/GenBank/DDBJ databases">
        <title>Novel large sulfur bacteria in the metagenomes of groundwater-fed chemosynthetic microbial mats in the Lake Huron basin.</title>
        <authorList>
            <person name="Sharrar A.M."/>
            <person name="Flood B.E."/>
            <person name="Bailey J.V."/>
            <person name="Jones D.S."/>
            <person name="Biddanda B."/>
            <person name="Ruberg S.A."/>
            <person name="Marcus D.N."/>
            <person name="Dick G.J."/>
        </authorList>
    </citation>
    <scope>NUCLEOTIDE SEQUENCE [LARGE SCALE GENOMIC DNA]</scope>
    <source>
        <strain evidence="17">A8</strain>
    </source>
</reference>
<dbReference type="Gene3D" id="3.30.420.40">
    <property type="match status" value="2"/>
</dbReference>
<evidence type="ECO:0000256" key="1">
    <source>
        <dbReference type="ARBA" id="ARBA00001206"/>
    </source>
</evidence>
<dbReference type="Proteomes" id="UP000192491">
    <property type="component" value="Unassembled WGS sequence"/>
</dbReference>
<gene>
    <name evidence="16" type="primary">coaX</name>
    <name evidence="17" type="ORF">BWK73_19705</name>
</gene>